<dbReference type="HOGENOM" id="CLU_076318_1_1_6"/>
<proteinExistence type="predicted"/>
<dbReference type="Pfam" id="PF04463">
    <property type="entry name" value="2-thiour_desulf"/>
    <property type="match status" value="1"/>
</dbReference>
<dbReference type="PATRIC" id="fig|626887.3.peg.778"/>
<dbReference type="STRING" id="626887.J057_03955"/>
<name>N6W993_9GAMM</name>
<dbReference type="AlphaFoldDB" id="N6W993"/>
<dbReference type="PANTHER" id="PTHR30087:SF1">
    <property type="entry name" value="HYPOTHETICAL CYTOSOLIC PROTEIN"/>
    <property type="match status" value="1"/>
</dbReference>
<accession>N6W993</accession>
<gene>
    <name evidence="1" type="ORF">J057_03955</name>
</gene>
<comment type="caution">
    <text evidence="1">The sequence shown here is derived from an EMBL/GenBank/DDBJ whole genome shotgun (WGS) entry which is preliminary data.</text>
</comment>
<evidence type="ECO:0000313" key="1">
    <source>
        <dbReference type="EMBL" id="ENO16829.2"/>
    </source>
</evidence>
<organism evidence="1 2">
    <name type="scientific">Marinobacter nanhaiticus D15-8W</name>
    <dbReference type="NCBI Taxonomy" id="626887"/>
    <lineage>
        <taxon>Bacteria</taxon>
        <taxon>Pseudomonadati</taxon>
        <taxon>Pseudomonadota</taxon>
        <taxon>Gammaproteobacteria</taxon>
        <taxon>Pseudomonadales</taxon>
        <taxon>Marinobacteraceae</taxon>
        <taxon>Marinobacter</taxon>
    </lineage>
</organism>
<dbReference type="PANTHER" id="PTHR30087">
    <property type="entry name" value="INNER MEMBRANE PROTEIN"/>
    <property type="match status" value="1"/>
</dbReference>
<dbReference type="EMBL" id="APLQ01000010">
    <property type="protein sequence ID" value="ENO16829.2"/>
    <property type="molecule type" value="Genomic_DNA"/>
</dbReference>
<dbReference type="Proteomes" id="UP000013165">
    <property type="component" value="Unassembled WGS sequence"/>
</dbReference>
<protein>
    <submittedName>
        <fullName evidence="1">DUF523 domain-containing protein</fullName>
    </submittedName>
</protein>
<sequence>MSPVPGVLVSACLLGEAVRYDGGHLLSTHPLFKHWQAEGRIVAVCPEVAGGLPIPRAPAETRGGDGHAVWAGSAHVITRDGENVTDAFLAGAEHALRLARRRNCRMAVLAAKSPSCGNREIYDGSFGGQLVAGQGTAAAHLEAAGIRVFNQYELEAADRYLRSLT</sequence>
<dbReference type="OrthoDB" id="495783at2"/>
<dbReference type="eggNOG" id="COG1683">
    <property type="taxonomic scope" value="Bacteria"/>
</dbReference>
<keyword evidence="2" id="KW-1185">Reference proteome</keyword>
<evidence type="ECO:0000313" key="2">
    <source>
        <dbReference type="Proteomes" id="UP000013165"/>
    </source>
</evidence>
<reference evidence="1 2" key="1">
    <citation type="journal article" date="2013" name="Genome Announc.">
        <title>Genome Sequence of the Polycyclic Aromatic Hydrocarbon-Degrading Bacterium Strain Marinobacter nanhaiticus D15-8WT.</title>
        <authorList>
            <person name="Cui Z."/>
            <person name="Gao W."/>
            <person name="Li Q."/>
            <person name="Xu G."/>
            <person name="Zheng L."/>
        </authorList>
    </citation>
    <scope>NUCLEOTIDE SEQUENCE [LARGE SCALE GENOMIC DNA]</scope>
    <source>
        <strain evidence="1 2">D15-8W</strain>
    </source>
</reference>
<dbReference type="InterPro" id="IPR007553">
    <property type="entry name" value="2-thiour_desulf"/>
</dbReference>